<dbReference type="PROSITE" id="PS50157">
    <property type="entry name" value="ZINC_FINGER_C2H2_2"/>
    <property type="match status" value="1"/>
</dbReference>
<dbReference type="PANTHER" id="PTHR45730">
    <property type="entry name" value="ZINC FINGER PROTEIN JAGGED"/>
    <property type="match status" value="1"/>
</dbReference>
<dbReference type="InterPro" id="IPR013087">
    <property type="entry name" value="Znf_C2H2_type"/>
</dbReference>
<evidence type="ECO:0000313" key="3">
    <source>
        <dbReference type="EMBL" id="KAK7373691.1"/>
    </source>
</evidence>
<dbReference type="AlphaFoldDB" id="A0AAN9NJ55"/>
<feature type="domain" description="C2H2-type" evidence="2">
    <location>
        <begin position="99"/>
        <end position="126"/>
    </location>
</feature>
<reference evidence="3 4" key="1">
    <citation type="submission" date="2024-01" db="EMBL/GenBank/DDBJ databases">
        <title>The genomes of 5 underutilized Papilionoideae crops provide insights into root nodulation and disease resistanc.</title>
        <authorList>
            <person name="Jiang F."/>
        </authorList>
    </citation>
    <scope>NUCLEOTIDE SEQUENCE [LARGE SCALE GENOMIC DNA]</scope>
    <source>
        <strain evidence="3">JINMINGXINNONG_FW02</strain>
        <tissue evidence="3">Leaves</tissue>
    </source>
</reference>
<proteinExistence type="predicted"/>
<protein>
    <recommendedName>
        <fullName evidence="2">C2H2-type domain-containing protein</fullName>
    </recommendedName>
</protein>
<sequence length="251" mass="28103">MHGGGGGDRITSSPHNLLNSYMELESRSRELQSRAEQQNAERVHTIPETSGELSYKRVVDVYDEESDWFAFWVSVIEMEEVMKVANVEESQTEYASRVFPCLFCSRKFYSSQALGGHQNAHKKERTAARKAKRASEYSCVSFPSPLPAPMIFAPTHLDILNPSMLITAHAAELPYLQSHQISVQFGSNGAPRFGNALFYGGTNRLHDDGKSYSISWGDTSRPKSLTSNDQNLGLWNNGTEKDQKIDLSLHL</sequence>
<comment type="caution">
    <text evidence="3">The sequence shown here is derived from an EMBL/GenBank/DDBJ whole genome shotgun (WGS) entry which is preliminary data.</text>
</comment>
<evidence type="ECO:0000256" key="1">
    <source>
        <dbReference type="PROSITE-ProRule" id="PRU00042"/>
    </source>
</evidence>
<keyword evidence="1" id="KW-0862">Zinc</keyword>
<dbReference type="EMBL" id="JAYMYR010000003">
    <property type="protein sequence ID" value="KAK7373691.1"/>
    <property type="molecule type" value="Genomic_DNA"/>
</dbReference>
<dbReference type="Gene3D" id="3.30.160.60">
    <property type="entry name" value="Classic Zinc Finger"/>
    <property type="match status" value="1"/>
</dbReference>
<dbReference type="PROSITE" id="PS00028">
    <property type="entry name" value="ZINC_FINGER_C2H2_1"/>
    <property type="match status" value="1"/>
</dbReference>
<dbReference type="Proteomes" id="UP001374584">
    <property type="component" value="Unassembled WGS sequence"/>
</dbReference>
<dbReference type="GO" id="GO:0003700">
    <property type="term" value="F:DNA-binding transcription factor activity"/>
    <property type="evidence" value="ECO:0007669"/>
    <property type="project" value="InterPro"/>
</dbReference>
<dbReference type="SUPFAM" id="SSF57667">
    <property type="entry name" value="beta-beta-alpha zinc fingers"/>
    <property type="match status" value="1"/>
</dbReference>
<keyword evidence="4" id="KW-1185">Reference proteome</keyword>
<dbReference type="GO" id="GO:0008270">
    <property type="term" value="F:zinc ion binding"/>
    <property type="evidence" value="ECO:0007669"/>
    <property type="project" value="UniProtKB-KW"/>
</dbReference>
<dbReference type="InterPro" id="IPR036236">
    <property type="entry name" value="Znf_C2H2_sf"/>
</dbReference>
<accession>A0AAN9NJ55</accession>
<dbReference type="PANTHER" id="PTHR45730:SF108">
    <property type="entry name" value="PROTEIN LATE FLOWERING"/>
    <property type="match status" value="1"/>
</dbReference>
<keyword evidence="1" id="KW-0479">Metal-binding</keyword>
<evidence type="ECO:0000313" key="4">
    <source>
        <dbReference type="Proteomes" id="UP001374584"/>
    </source>
</evidence>
<name>A0AAN9NJ55_PHACN</name>
<organism evidence="3 4">
    <name type="scientific">Phaseolus coccineus</name>
    <name type="common">Scarlet runner bean</name>
    <name type="synonym">Phaseolus multiflorus</name>
    <dbReference type="NCBI Taxonomy" id="3886"/>
    <lineage>
        <taxon>Eukaryota</taxon>
        <taxon>Viridiplantae</taxon>
        <taxon>Streptophyta</taxon>
        <taxon>Embryophyta</taxon>
        <taxon>Tracheophyta</taxon>
        <taxon>Spermatophyta</taxon>
        <taxon>Magnoliopsida</taxon>
        <taxon>eudicotyledons</taxon>
        <taxon>Gunneridae</taxon>
        <taxon>Pentapetalae</taxon>
        <taxon>rosids</taxon>
        <taxon>fabids</taxon>
        <taxon>Fabales</taxon>
        <taxon>Fabaceae</taxon>
        <taxon>Papilionoideae</taxon>
        <taxon>50 kb inversion clade</taxon>
        <taxon>NPAAA clade</taxon>
        <taxon>indigoferoid/millettioid clade</taxon>
        <taxon>Phaseoleae</taxon>
        <taxon>Phaseolus</taxon>
    </lineage>
</organism>
<dbReference type="InterPro" id="IPR045320">
    <property type="entry name" value="JAGGED/SL1-like"/>
</dbReference>
<keyword evidence="1" id="KW-0863">Zinc-finger</keyword>
<evidence type="ECO:0000259" key="2">
    <source>
        <dbReference type="PROSITE" id="PS50157"/>
    </source>
</evidence>
<gene>
    <name evidence="3" type="ORF">VNO80_07107</name>
</gene>